<dbReference type="EMBL" id="LR727170">
    <property type="protein sequence ID" value="VWO98777.1"/>
    <property type="molecule type" value="Genomic_DNA"/>
</dbReference>
<reference evidence="2" key="1">
    <citation type="submission" date="2019-10" db="EMBL/GenBank/DDBJ databases">
        <authorList>
            <person name="Nor Muhammad N."/>
        </authorList>
    </citation>
    <scope>NUCLEOTIDE SEQUENCE</scope>
</reference>
<dbReference type="GO" id="GO:0016829">
    <property type="term" value="F:lyase activity"/>
    <property type="evidence" value="ECO:0007669"/>
    <property type="project" value="UniProtKB-KW"/>
</dbReference>
<evidence type="ECO:0000313" key="2">
    <source>
        <dbReference type="EMBL" id="VWO98777.1"/>
    </source>
</evidence>
<dbReference type="Gene3D" id="1.20.58.70">
    <property type="match status" value="1"/>
</dbReference>
<dbReference type="AlphaFoldDB" id="A0A5K1K148"/>
<gene>
    <name evidence="2" type="primary">Q2T8I7</name>
</gene>
<dbReference type="InterPro" id="IPR006011">
    <property type="entry name" value="Syntaxin_N"/>
</dbReference>
<sequence length="191" mass="21216">MTTLGGGNGYGAPQSPADGNGSADAMANFYNQVTAVQGDIALFNNNVSRIATLHSRTLEITDEATSSQSSAELDELVGKTRQLSNDLKEKIQSLSSFPVTRPQDQAIRKNQTSLLRQKFVEVLQAYQGVEREYRQKYRQRVERQFKIVKPDASPEEIAAVVNDTGSGNQIFTQAVYSIQFQRTCHKLTARR</sequence>
<accession>A0A5K1K148</accession>
<protein>
    <submittedName>
        <fullName evidence="2">Sphingosine-1-phosphate lyase</fullName>
    </submittedName>
</protein>
<feature type="domain" description="Syntaxin N-terminal" evidence="1">
    <location>
        <begin position="21"/>
        <end position="138"/>
    </location>
</feature>
<dbReference type="GO" id="GO:0016192">
    <property type="term" value="P:vesicle-mediated transport"/>
    <property type="evidence" value="ECO:0007669"/>
    <property type="project" value="InterPro"/>
</dbReference>
<dbReference type="SMART" id="SM00503">
    <property type="entry name" value="SynN"/>
    <property type="match status" value="1"/>
</dbReference>
<dbReference type="InterPro" id="IPR010989">
    <property type="entry name" value="SNARE"/>
</dbReference>
<keyword evidence="2" id="KW-0456">Lyase</keyword>
<dbReference type="SUPFAM" id="SSF47661">
    <property type="entry name" value="t-snare proteins"/>
    <property type="match status" value="1"/>
</dbReference>
<proteinExistence type="predicted"/>
<dbReference type="Pfam" id="PF00804">
    <property type="entry name" value="Syntaxin"/>
    <property type="match status" value="1"/>
</dbReference>
<evidence type="ECO:0000259" key="1">
    <source>
        <dbReference type="SMART" id="SM00503"/>
    </source>
</evidence>
<name>A0A5K1K148_9APHY</name>
<dbReference type="GO" id="GO:0016020">
    <property type="term" value="C:membrane"/>
    <property type="evidence" value="ECO:0007669"/>
    <property type="project" value="InterPro"/>
</dbReference>
<organism evidence="2">
    <name type="scientific">Ganoderma boninense</name>
    <dbReference type="NCBI Taxonomy" id="34458"/>
    <lineage>
        <taxon>Eukaryota</taxon>
        <taxon>Fungi</taxon>
        <taxon>Dikarya</taxon>
        <taxon>Basidiomycota</taxon>
        <taxon>Agaricomycotina</taxon>
        <taxon>Agaricomycetes</taxon>
        <taxon>Polyporales</taxon>
        <taxon>Polyporaceae</taxon>
        <taxon>Ganoderma</taxon>
    </lineage>
</organism>
<dbReference type="CDD" id="cd00179">
    <property type="entry name" value="SynN"/>
    <property type="match status" value="1"/>
</dbReference>